<evidence type="ECO:0000256" key="2">
    <source>
        <dbReference type="ARBA" id="ARBA00023125"/>
    </source>
</evidence>
<gene>
    <name evidence="6" type="ORF">CIT40_07965</name>
</gene>
<dbReference type="GO" id="GO:0005829">
    <property type="term" value="C:cytosol"/>
    <property type="evidence" value="ECO:0007669"/>
    <property type="project" value="TreeGrafter"/>
</dbReference>
<dbReference type="KEGG" id="brq:CIT40_07965"/>
<dbReference type="OrthoDB" id="7506088at2"/>
<accession>A0A2U8Q3B1</accession>
<dbReference type="SMART" id="SM00100">
    <property type="entry name" value="cNMP"/>
    <property type="match status" value="1"/>
</dbReference>
<protein>
    <submittedName>
        <fullName evidence="6">Crp/Fnr family transcriptional regulator</fullName>
    </submittedName>
</protein>
<dbReference type="Pfam" id="PF13545">
    <property type="entry name" value="HTH_Crp_2"/>
    <property type="match status" value="1"/>
</dbReference>
<evidence type="ECO:0000313" key="7">
    <source>
        <dbReference type="Proteomes" id="UP000215884"/>
    </source>
</evidence>
<dbReference type="GO" id="GO:0003700">
    <property type="term" value="F:DNA-binding transcription factor activity"/>
    <property type="evidence" value="ECO:0007669"/>
    <property type="project" value="TreeGrafter"/>
</dbReference>
<feature type="domain" description="Cyclic nucleotide-binding" evidence="4">
    <location>
        <begin position="11"/>
        <end position="109"/>
    </location>
</feature>
<reference evidence="6 7" key="1">
    <citation type="journal article" date="2017" name="Syst. Appl. Microbiol.">
        <title>Soybeans inoculated with root zone soils of Canadian native legumes harbour diverse and novel Bradyrhizobium spp. that possess agricultural potential.</title>
        <authorList>
            <person name="Bromfield E.S.P."/>
            <person name="Cloutier S."/>
            <person name="Tambong J.T."/>
            <person name="Tran Thi T.V."/>
        </authorList>
    </citation>
    <scope>NUCLEOTIDE SEQUENCE [LARGE SCALE GENOMIC DNA]</scope>
    <source>
        <strain evidence="6 7">39S1MB</strain>
    </source>
</reference>
<evidence type="ECO:0000313" key="6">
    <source>
        <dbReference type="EMBL" id="AWM04554.1"/>
    </source>
</evidence>
<dbReference type="InterPro" id="IPR018490">
    <property type="entry name" value="cNMP-bd_dom_sf"/>
</dbReference>
<dbReference type="GO" id="GO:0003677">
    <property type="term" value="F:DNA binding"/>
    <property type="evidence" value="ECO:0007669"/>
    <property type="project" value="UniProtKB-KW"/>
</dbReference>
<dbReference type="InterPro" id="IPR012318">
    <property type="entry name" value="HTH_CRP"/>
</dbReference>
<dbReference type="Proteomes" id="UP000215884">
    <property type="component" value="Chromosome"/>
</dbReference>
<dbReference type="Gene3D" id="2.60.120.10">
    <property type="entry name" value="Jelly Rolls"/>
    <property type="match status" value="1"/>
</dbReference>
<keyword evidence="1" id="KW-0805">Transcription regulation</keyword>
<keyword evidence="2" id="KW-0238">DNA-binding</keyword>
<proteinExistence type="predicted"/>
<organism evidence="6 7">
    <name type="scientific">Bradyrhizobium amphicarpaeae</name>
    <dbReference type="NCBI Taxonomy" id="1404768"/>
    <lineage>
        <taxon>Bacteria</taxon>
        <taxon>Pseudomonadati</taxon>
        <taxon>Pseudomonadota</taxon>
        <taxon>Alphaproteobacteria</taxon>
        <taxon>Hyphomicrobiales</taxon>
        <taxon>Nitrobacteraceae</taxon>
        <taxon>Bradyrhizobium</taxon>
    </lineage>
</organism>
<name>A0A2U8Q3B1_9BRAD</name>
<reference evidence="6 7" key="2">
    <citation type="journal article" date="2019" name="Int. J. Syst. Evol. Microbiol.">
        <title>Description and complete genome sequence of Bradyrhizobium amphicarpaeae sp. nov., harbouring photosystem and nitrogen-fixation genes.</title>
        <authorList>
            <person name="Bromfield E.S.P."/>
            <person name="Cloutier S."/>
            <person name="Nguyen H.D.T."/>
        </authorList>
    </citation>
    <scope>NUCLEOTIDE SEQUENCE [LARGE SCALE GENOMIC DNA]</scope>
    <source>
        <strain evidence="6 7">39S1MB</strain>
    </source>
</reference>
<dbReference type="PANTHER" id="PTHR24567">
    <property type="entry name" value="CRP FAMILY TRANSCRIPTIONAL REGULATORY PROTEIN"/>
    <property type="match status" value="1"/>
</dbReference>
<dbReference type="InterPro" id="IPR000595">
    <property type="entry name" value="cNMP-bd_dom"/>
</dbReference>
<dbReference type="InterPro" id="IPR036388">
    <property type="entry name" value="WH-like_DNA-bd_sf"/>
</dbReference>
<evidence type="ECO:0000256" key="1">
    <source>
        <dbReference type="ARBA" id="ARBA00023015"/>
    </source>
</evidence>
<keyword evidence="7" id="KW-1185">Reference proteome</keyword>
<evidence type="ECO:0000259" key="4">
    <source>
        <dbReference type="PROSITE" id="PS50042"/>
    </source>
</evidence>
<keyword evidence="3" id="KW-0804">Transcription</keyword>
<sequence>MEFVQRSPNRLLAHLSRDDFDLVGGHLRTTQLVHAAELVAAGDDLVDAYFPHSGVISLVVRLTGGEATEIAMIGRDSVFGASAALAGPTALTTAVIQSPGTCSAMPIRRLKEAADQSPTLRAILIRHEQAIFVQAQQSAGCIASHPAMARLARWLLRAKDAGGCDELDFTQEFLGQMLGVRRNAVSYVAAELQKKGAIRFNRGRILITDAIKLEAIACECYGTVKNELSQLKRNPLT</sequence>
<dbReference type="InterPro" id="IPR036390">
    <property type="entry name" value="WH_DNA-bd_sf"/>
</dbReference>
<dbReference type="CDD" id="cd00038">
    <property type="entry name" value="CAP_ED"/>
    <property type="match status" value="1"/>
</dbReference>
<evidence type="ECO:0000259" key="5">
    <source>
        <dbReference type="PROSITE" id="PS51063"/>
    </source>
</evidence>
<evidence type="ECO:0000256" key="3">
    <source>
        <dbReference type="ARBA" id="ARBA00023163"/>
    </source>
</evidence>
<dbReference type="InterPro" id="IPR050397">
    <property type="entry name" value="Env_Response_Regulators"/>
</dbReference>
<dbReference type="RefSeq" id="WP_094892397.1">
    <property type="nucleotide sequence ID" value="NZ_CP029426.2"/>
</dbReference>
<dbReference type="InterPro" id="IPR014710">
    <property type="entry name" value="RmlC-like_jellyroll"/>
</dbReference>
<dbReference type="PROSITE" id="PS50042">
    <property type="entry name" value="CNMP_BINDING_3"/>
    <property type="match status" value="1"/>
</dbReference>
<dbReference type="PANTHER" id="PTHR24567:SF74">
    <property type="entry name" value="HTH-TYPE TRANSCRIPTIONAL REGULATOR ARCR"/>
    <property type="match status" value="1"/>
</dbReference>
<dbReference type="SUPFAM" id="SSF51206">
    <property type="entry name" value="cAMP-binding domain-like"/>
    <property type="match status" value="1"/>
</dbReference>
<feature type="domain" description="HTH crp-type" evidence="5">
    <location>
        <begin position="145"/>
        <end position="211"/>
    </location>
</feature>
<dbReference type="EMBL" id="CP029426">
    <property type="protein sequence ID" value="AWM04554.1"/>
    <property type="molecule type" value="Genomic_DNA"/>
</dbReference>
<dbReference type="SUPFAM" id="SSF46785">
    <property type="entry name" value="Winged helix' DNA-binding domain"/>
    <property type="match status" value="1"/>
</dbReference>
<dbReference type="PROSITE" id="PS51063">
    <property type="entry name" value="HTH_CRP_2"/>
    <property type="match status" value="1"/>
</dbReference>
<dbReference type="AlphaFoldDB" id="A0A2U8Q3B1"/>
<dbReference type="Gene3D" id="1.10.10.10">
    <property type="entry name" value="Winged helix-like DNA-binding domain superfamily/Winged helix DNA-binding domain"/>
    <property type="match status" value="1"/>
</dbReference>